<feature type="transmembrane region" description="Helical" evidence="7">
    <location>
        <begin position="170"/>
        <end position="193"/>
    </location>
</feature>
<organism evidence="9 10">
    <name type="scientific">Hamadaea flava</name>
    <dbReference type="NCBI Taxonomy" id="1742688"/>
    <lineage>
        <taxon>Bacteria</taxon>
        <taxon>Bacillati</taxon>
        <taxon>Actinomycetota</taxon>
        <taxon>Actinomycetes</taxon>
        <taxon>Micromonosporales</taxon>
        <taxon>Micromonosporaceae</taxon>
        <taxon>Hamadaea</taxon>
    </lineage>
</organism>
<feature type="transmembrane region" description="Helical" evidence="7">
    <location>
        <begin position="281"/>
        <end position="299"/>
    </location>
</feature>
<evidence type="ECO:0000256" key="2">
    <source>
        <dbReference type="ARBA" id="ARBA00022448"/>
    </source>
</evidence>
<keyword evidence="10" id="KW-1185">Reference proteome</keyword>
<keyword evidence="2" id="KW-0813">Transport</keyword>
<evidence type="ECO:0000256" key="6">
    <source>
        <dbReference type="ARBA" id="ARBA00023136"/>
    </source>
</evidence>
<feature type="transmembrane region" description="Helical" evidence="7">
    <location>
        <begin position="143"/>
        <end position="164"/>
    </location>
</feature>
<feature type="transmembrane region" description="Helical" evidence="7">
    <location>
        <begin position="305"/>
        <end position="330"/>
    </location>
</feature>
<dbReference type="PANTHER" id="PTHR23517:SF2">
    <property type="entry name" value="MULTIDRUG RESISTANCE PROTEIN MDTH"/>
    <property type="match status" value="1"/>
</dbReference>
<dbReference type="InterPro" id="IPR036259">
    <property type="entry name" value="MFS_trans_sf"/>
</dbReference>
<feature type="domain" description="Major facilitator superfamily (MFS) profile" evidence="8">
    <location>
        <begin position="1"/>
        <end position="393"/>
    </location>
</feature>
<feature type="transmembrane region" description="Helical" evidence="7">
    <location>
        <begin position="342"/>
        <end position="363"/>
    </location>
</feature>
<dbReference type="EMBL" id="JBHSAY010000006">
    <property type="protein sequence ID" value="MFC4131280.1"/>
    <property type="molecule type" value="Genomic_DNA"/>
</dbReference>
<dbReference type="RefSeq" id="WP_253754665.1">
    <property type="nucleotide sequence ID" value="NZ_JAMZDZ010000001.1"/>
</dbReference>
<feature type="transmembrane region" description="Helical" evidence="7">
    <location>
        <begin position="205"/>
        <end position="226"/>
    </location>
</feature>
<dbReference type="PROSITE" id="PS50850">
    <property type="entry name" value="MFS"/>
    <property type="match status" value="1"/>
</dbReference>
<evidence type="ECO:0000313" key="10">
    <source>
        <dbReference type="Proteomes" id="UP001595816"/>
    </source>
</evidence>
<keyword evidence="5 7" id="KW-1133">Transmembrane helix</keyword>
<dbReference type="PANTHER" id="PTHR23517">
    <property type="entry name" value="RESISTANCE PROTEIN MDTM, PUTATIVE-RELATED-RELATED"/>
    <property type="match status" value="1"/>
</dbReference>
<dbReference type="InterPro" id="IPR011701">
    <property type="entry name" value="MFS"/>
</dbReference>
<keyword evidence="3" id="KW-1003">Cell membrane</keyword>
<feature type="transmembrane region" description="Helical" evidence="7">
    <location>
        <begin position="21"/>
        <end position="46"/>
    </location>
</feature>
<gene>
    <name evidence="9" type="ORF">ACFOZ4_11765</name>
</gene>
<reference evidence="10" key="1">
    <citation type="journal article" date="2019" name="Int. J. Syst. Evol. Microbiol.">
        <title>The Global Catalogue of Microorganisms (GCM) 10K type strain sequencing project: providing services to taxonomists for standard genome sequencing and annotation.</title>
        <authorList>
            <consortium name="The Broad Institute Genomics Platform"/>
            <consortium name="The Broad Institute Genome Sequencing Center for Infectious Disease"/>
            <person name="Wu L."/>
            <person name="Ma J."/>
        </authorList>
    </citation>
    <scope>NUCLEOTIDE SEQUENCE [LARGE SCALE GENOMIC DNA]</scope>
    <source>
        <strain evidence="10">CGMCC 4.7289</strain>
    </source>
</reference>
<evidence type="ECO:0000256" key="3">
    <source>
        <dbReference type="ARBA" id="ARBA00022475"/>
    </source>
</evidence>
<protein>
    <submittedName>
        <fullName evidence="9">MFS transporter</fullName>
    </submittedName>
</protein>
<feature type="transmembrane region" description="Helical" evidence="7">
    <location>
        <begin position="84"/>
        <end position="103"/>
    </location>
</feature>
<dbReference type="Gene3D" id="1.20.1250.20">
    <property type="entry name" value="MFS general substrate transporter like domains"/>
    <property type="match status" value="1"/>
</dbReference>
<evidence type="ECO:0000259" key="8">
    <source>
        <dbReference type="PROSITE" id="PS50850"/>
    </source>
</evidence>
<accession>A0ABV8LJY1</accession>
<feature type="transmembrane region" description="Helical" evidence="7">
    <location>
        <begin position="246"/>
        <end position="269"/>
    </location>
</feature>
<feature type="transmembrane region" description="Helical" evidence="7">
    <location>
        <begin position="369"/>
        <end position="386"/>
    </location>
</feature>
<dbReference type="Proteomes" id="UP001595816">
    <property type="component" value="Unassembled WGS sequence"/>
</dbReference>
<dbReference type="InterPro" id="IPR050171">
    <property type="entry name" value="MFS_Transporters"/>
</dbReference>
<evidence type="ECO:0000313" key="9">
    <source>
        <dbReference type="EMBL" id="MFC4131280.1"/>
    </source>
</evidence>
<evidence type="ECO:0000256" key="7">
    <source>
        <dbReference type="SAM" id="Phobius"/>
    </source>
</evidence>
<evidence type="ECO:0000256" key="5">
    <source>
        <dbReference type="ARBA" id="ARBA00022989"/>
    </source>
</evidence>
<keyword evidence="6 7" id="KW-0472">Membrane</keyword>
<proteinExistence type="predicted"/>
<dbReference type="SUPFAM" id="SSF103473">
    <property type="entry name" value="MFS general substrate transporter"/>
    <property type="match status" value="1"/>
</dbReference>
<dbReference type="InterPro" id="IPR020846">
    <property type="entry name" value="MFS_dom"/>
</dbReference>
<comment type="subcellular location">
    <subcellularLocation>
        <location evidence="1">Cell membrane</location>
        <topology evidence="1">Multi-pass membrane protein</topology>
    </subcellularLocation>
</comment>
<sequence length="400" mass="40717">MATSTIAAPRTGLFSDLPRTFWIVAAGTLANRIGTMVVPFLVFFLGAQGVSTSATGTIVVALGFGGAAGSVAGGWLADRIGPRSALIVGLVAAPAALGALYVAPTIALMTVAAVLVGLTGKLYPPAANALVAASVTGERRTRAFSLMHWAFNIGAAGAAAMAGFLAAHGYALLFAIDGITCLIFAVIAAMFLPRVATARRANERGGYGVLFADRLMLAFIGLDLAQEIVYSLTEYAIPLSIRLDNLSPAVFGAVAVVNAVLVVLLQPVLYPRLARFGRLQVLAGAWIVVGVGIGTTGLVHTPVGYALSAAIWSVGEVAAGIVAGGIAADLAPAHAQGRYQGAMIWAGSLARLAGPALTTFLFAYAGPGAVWWTAALTGVIGALLLARLMPALRTRLATPA</sequence>
<dbReference type="Pfam" id="PF07690">
    <property type="entry name" value="MFS_1"/>
    <property type="match status" value="2"/>
</dbReference>
<evidence type="ECO:0000256" key="4">
    <source>
        <dbReference type="ARBA" id="ARBA00022692"/>
    </source>
</evidence>
<keyword evidence="4 7" id="KW-0812">Transmembrane</keyword>
<comment type="caution">
    <text evidence="9">The sequence shown here is derived from an EMBL/GenBank/DDBJ whole genome shotgun (WGS) entry which is preliminary data.</text>
</comment>
<name>A0ABV8LJY1_9ACTN</name>
<feature type="transmembrane region" description="Helical" evidence="7">
    <location>
        <begin position="58"/>
        <end position="77"/>
    </location>
</feature>
<evidence type="ECO:0000256" key="1">
    <source>
        <dbReference type="ARBA" id="ARBA00004651"/>
    </source>
</evidence>
<feature type="transmembrane region" description="Helical" evidence="7">
    <location>
        <begin position="109"/>
        <end position="131"/>
    </location>
</feature>